<dbReference type="PANTHER" id="PTHR43806">
    <property type="entry name" value="PEPTIDASE S8"/>
    <property type="match status" value="1"/>
</dbReference>
<evidence type="ECO:0000256" key="6">
    <source>
        <dbReference type="PROSITE-ProRule" id="PRU01240"/>
    </source>
</evidence>
<keyword evidence="7" id="KW-0732">Signal</keyword>
<feature type="chain" id="PRO_5045568012" evidence="7">
    <location>
        <begin position="28"/>
        <end position="759"/>
    </location>
</feature>
<dbReference type="Gene3D" id="3.40.50.200">
    <property type="entry name" value="Peptidase S8/S53 domain"/>
    <property type="match status" value="1"/>
</dbReference>
<evidence type="ECO:0000313" key="10">
    <source>
        <dbReference type="EMBL" id="MBW7475744.1"/>
    </source>
</evidence>
<dbReference type="InterPro" id="IPR023828">
    <property type="entry name" value="Peptidase_S8_Ser-AS"/>
</dbReference>
<dbReference type="InterPro" id="IPR022398">
    <property type="entry name" value="Peptidase_S8_His-AS"/>
</dbReference>
<evidence type="ECO:0000256" key="5">
    <source>
        <dbReference type="ARBA" id="ARBA00022825"/>
    </source>
</evidence>
<dbReference type="SMART" id="SM00758">
    <property type="entry name" value="PA14"/>
    <property type="match status" value="2"/>
</dbReference>
<keyword evidence="2 6" id="KW-0645">Protease</keyword>
<dbReference type="PRINTS" id="PR00723">
    <property type="entry name" value="SUBTILISIN"/>
</dbReference>
<dbReference type="PROSITE" id="PS51820">
    <property type="entry name" value="PA14"/>
    <property type="match status" value="2"/>
</dbReference>
<dbReference type="InterPro" id="IPR011658">
    <property type="entry name" value="PA14_dom"/>
</dbReference>
<dbReference type="InterPro" id="IPR036852">
    <property type="entry name" value="Peptidase_S8/S53_dom_sf"/>
</dbReference>
<keyword evidence="3" id="KW-0479">Metal-binding</keyword>
<feature type="active site" description="Charge relay system" evidence="6">
    <location>
        <position position="143"/>
    </location>
</feature>
<evidence type="ECO:0000259" key="8">
    <source>
        <dbReference type="PROSITE" id="PS50853"/>
    </source>
</evidence>
<comment type="similarity">
    <text evidence="1 6">Belongs to the peptidase S8 family.</text>
</comment>
<dbReference type="Gene3D" id="3.90.182.10">
    <property type="entry name" value="Toxin - Anthrax Protective Antigen,domain 1"/>
    <property type="match status" value="2"/>
</dbReference>
<dbReference type="Pfam" id="PF07691">
    <property type="entry name" value="PA14"/>
    <property type="match status" value="2"/>
</dbReference>
<evidence type="ECO:0000256" key="3">
    <source>
        <dbReference type="ARBA" id="ARBA00022723"/>
    </source>
</evidence>
<dbReference type="Proteomes" id="UP000812277">
    <property type="component" value="Unassembled WGS sequence"/>
</dbReference>
<feature type="active site" description="Charge relay system" evidence="6">
    <location>
        <position position="172"/>
    </location>
</feature>
<dbReference type="InterPro" id="IPR003961">
    <property type="entry name" value="FN3_dom"/>
</dbReference>
<dbReference type="InterPro" id="IPR050131">
    <property type="entry name" value="Peptidase_S8_subtilisin-like"/>
</dbReference>
<feature type="domain" description="PA14" evidence="9">
    <location>
        <begin position="618"/>
        <end position="755"/>
    </location>
</feature>
<dbReference type="SUPFAM" id="SSF52743">
    <property type="entry name" value="Subtilisin-like"/>
    <property type="match status" value="1"/>
</dbReference>
<evidence type="ECO:0000256" key="7">
    <source>
        <dbReference type="SAM" id="SignalP"/>
    </source>
</evidence>
<dbReference type="InterPro" id="IPR037524">
    <property type="entry name" value="PA14/GLEYA"/>
</dbReference>
<sequence>MLRKYMKWTIVASMMSLSIAAAGPASAIADEPHKVVDEQLLKNPSQEKRIIVQYKPEAAAERKASKKKYKKHKKYKHFNAEAMTVTPQELAELIADESILSIEEDGIIQAEAQTEDWGIERIQAKQGWTNGLTGDNVKVAVFDTGIADHDDLNIAGKVNFSTSSTASDLHGHGTHVAGIIAALDNTIGTVGAAPDVDLYSVKVLDDDGNGLYSFLYDGLDWAIDNDIDIINMSLSGATDSPAMEEACDTAFANGILLIAAAGNSSSNSSVDDPPRYPAGYDSVIAVANAEQTDERNISSNIGPHLELTAPGTAVYSTAIGNSYTYKTGTSMASPYAAAIAALYMEQYPAYTNAQIRNKLIETASDLGDPGHDNFYGYGMVQAPFSEPSGTGLYAEYFNNANLTGLVKTKVDSSVSFLWGWGSPETGVDPDSFSVRWSGEVRPLYSETYNFSTITDDGVRLWVDGQLIIDDWNMQTLTTNTGSISLTGGQKYDIVMEYFDDSDSATAELKWSSTHQASQVIPKRLLYPSASVPDAPTGLTATAGTGYASLSWSASSGAASYNVKRSTTSGGPYTTIASNITATSYNDIGLLNNTIYYYVVSAVDSPAESSNSAKASVLIEANGIRGEYFNNIDFTSPMALRTDANINFNWGTGSPVTGVDPDTFSVRWTGLIKPEFSETYTFYTNSDDGVRLYVNNQLIIDNWTNHTVTENSGTITLGAGHKYEIKMEYYDNSFDAVAQLSWSSSSQSKQIVPSSRLYLP</sequence>
<reference evidence="10 11" key="1">
    <citation type="submission" date="2021-07" db="EMBL/GenBank/DDBJ databases">
        <title>Paenibacillus radiodurans sp. nov., isolated from the southeastern edge of Tengger Desert.</title>
        <authorList>
            <person name="Zhang G."/>
        </authorList>
    </citation>
    <scope>NUCLEOTIDE SEQUENCE [LARGE SCALE GENOMIC DNA]</scope>
    <source>
        <strain evidence="10 11">DT7-4</strain>
    </source>
</reference>
<comment type="caution">
    <text evidence="10">The sequence shown here is derived from an EMBL/GenBank/DDBJ whole genome shotgun (WGS) entry which is preliminary data.</text>
</comment>
<dbReference type="PROSITE" id="PS50853">
    <property type="entry name" value="FN3"/>
    <property type="match status" value="1"/>
</dbReference>
<evidence type="ECO:0000259" key="9">
    <source>
        <dbReference type="PROSITE" id="PS51820"/>
    </source>
</evidence>
<accession>A0ABS7D724</accession>
<dbReference type="Gene3D" id="3.30.70.80">
    <property type="entry name" value="Peptidase S8 propeptide/proteinase inhibitor I9"/>
    <property type="match status" value="1"/>
</dbReference>
<evidence type="ECO:0000256" key="4">
    <source>
        <dbReference type="ARBA" id="ARBA00022801"/>
    </source>
</evidence>
<dbReference type="RefSeq" id="WP_219872987.1">
    <property type="nucleotide sequence ID" value="NZ_JAHZIJ010000008.1"/>
</dbReference>
<dbReference type="EMBL" id="JAHZIJ010000008">
    <property type="protein sequence ID" value="MBW7475744.1"/>
    <property type="molecule type" value="Genomic_DNA"/>
</dbReference>
<dbReference type="SUPFAM" id="SSF56988">
    <property type="entry name" value="Anthrax protective antigen"/>
    <property type="match status" value="2"/>
</dbReference>
<evidence type="ECO:0000313" key="11">
    <source>
        <dbReference type="Proteomes" id="UP000812277"/>
    </source>
</evidence>
<dbReference type="InterPro" id="IPR037045">
    <property type="entry name" value="S8pro/Inhibitor_I9_sf"/>
</dbReference>
<dbReference type="PANTHER" id="PTHR43806:SF11">
    <property type="entry name" value="CEREVISIN-RELATED"/>
    <property type="match status" value="1"/>
</dbReference>
<dbReference type="PROSITE" id="PS00137">
    <property type="entry name" value="SUBTILASE_HIS"/>
    <property type="match status" value="1"/>
</dbReference>
<proteinExistence type="inferred from homology"/>
<dbReference type="CDD" id="cd07477">
    <property type="entry name" value="Peptidases_S8_Subtilisin_subset"/>
    <property type="match status" value="1"/>
</dbReference>
<gene>
    <name evidence="10" type="ORF">K0T92_13400</name>
</gene>
<feature type="active site" description="Charge relay system" evidence="6">
    <location>
        <position position="330"/>
    </location>
</feature>
<dbReference type="Pfam" id="PF00082">
    <property type="entry name" value="Peptidase_S8"/>
    <property type="match status" value="1"/>
</dbReference>
<evidence type="ECO:0000256" key="1">
    <source>
        <dbReference type="ARBA" id="ARBA00011073"/>
    </source>
</evidence>
<organism evidence="10 11">
    <name type="scientific">Paenibacillus oenotherae</name>
    <dbReference type="NCBI Taxonomy" id="1435645"/>
    <lineage>
        <taxon>Bacteria</taxon>
        <taxon>Bacillati</taxon>
        <taxon>Bacillota</taxon>
        <taxon>Bacilli</taxon>
        <taxon>Bacillales</taxon>
        <taxon>Paenibacillaceae</taxon>
        <taxon>Paenibacillus</taxon>
    </lineage>
</organism>
<protein>
    <submittedName>
        <fullName evidence="10">S8 family serine peptidase</fullName>
    </submittedName>
</protein>
<feature type="domain" description="Fibronectin type-III" evidence="8">
    <location>
        <begin position="531"/>
        <end position="621"/>
    </location>
</feature>
<dbReference type="InterPro" id="IPR034202">
    <property type="entry name" value="Subtilisin_Carlsberg-like"/>
</dbReference>
<dbReference type="PROSITE" id="PS51892">
    <property type="entry name" value="SUBTILASE"/>
    <property type="match status" value="1"/>
</dbReference>
<feature type="domain" description="PA14" evidence="9">
    <location>
        <begin position="387"/>
        <end position="524"/>
    </location>
</feature>
<name>A0ABS7D724_9BACL</name>
<dbReference type="SMART" id="SM00060">
    <property type="entry name" value="FN3"/>
    <property type="match status" value="1"/>
</dbReference>
<keyword evidence="4 6" id="KW-0378">Hydrolase</keyword>
<evidence type="ECO:0000256" key="2">
    <source>
        <dbReference type="ARBA" id="ARBA00022670"/>
    </source>
</evidence>
<dbReference type="PROSITE" id="PS00138">
    <property type="entry name" value="SUBTILASE_SER"/>
    <property type="match status" value="1"/>
</dbReference>
<feature type="signal peptide" evidence="7">
    <location>
        <begin position="1"/>
        <end position="27"/>
    </location>
</feature>
<dbReference type="InterPro" id="IPR015500">
    <property type="entry name" value="Peptidase_S8_subtilisin-rel"/>
</dbReference>
<dbReference type="InterPro" id="IPR000209">
    <property type="entry name" value="Peptidase_S8/S53_dom"/>
</dbReference>
<keyword evidence="11" id="KW-1185">Reference proteome</keyword>
<keyword evidence="5 6" id="KW-0720">Serine protease</keyword>